<keyword evidence="1" id="KW-0812">Transmembrane</keyword>
<dbReference type="Proteomes" id="UP000240883">
    <property type="component" value="Unassembled WGS sequence"/>
</dbReference>
<accession>A0A2T2NMS0</accession>
<dbReference type="AlphaFoldDB" id="A0A2T2NMS0"/>
<organism evidence="2 3">
    <name type="scientific">Corynespora cassiicola Philippines</name>
    <dbReference type="NCBI Taxonomy" id="1448308"/>
    <lineage>
        <taxon>Eukaryota</taxon>
        <taxon>Fungi</taxon>
        <taxon>Dikarya</taxon>
        <taxon>Ascomycota</taxon>
        <taxon>Pezizomycotina</taxon>
        <taxon>Dothideomycetes</taxon>
        <taxon>Pleosporomycetidae</taxon>
        <taxon>Pleosporales</taxon>
        <taxon>Corynesporascaceae</taxon>
        <taxon>Corynespora</taxon>
    </lineage>
</organism>
<keyword evidence="3" id="KW-1185">Reference proteome</keyword>
<sequence length="90" mass="9908">MSNHVTPPLDDTAVHPTTHGTCDNITALKTQNTQVKSVNLSFCPAMCSVLLCSVLFCSALLRYALPFFKPIYAGKRRRMQGRASAHRQTA</sequence>
<keyword evidence="1" id="KW-1133">Transmembrane helix</keyword>
<name>A0A2T2NMS0_CORCC</name>
<proteinExistence type="predicted"/>
<dbReference type="EMBL" id="KZ678135">
    <property type="protein sequence ID" value="PSN66680.1"/>
    <property type="molecule type" value="Genomic_DNA"/>
</dbReference>
<evidence type="ECO:0000313" key="3">
    <source>
        <dbReference type="Proteomes" id="UP000240883"/>
    </source>
</evidence>
<gene>
    <name evidence="2" type="ORF">BS50DRAFT_371552</name>
</gene>
<feature type="transmembrane region" description="Helical" evidence="1">
    <location>
        <begin position="48"/>
        <end position="68"/>
    </location>
</feature>
<protein>
    <submittedName>
        <fullName evidence="2">Uncharacterized protein</fullName>
    </submittedName>
</protein>
<keyword evidence="1" id="KW-0472">Membrane</keyword>
<evidence type="ECO:0000256" key="1">
    <source>
        <dbReference type="SAM" id="Phobius"/>
    </source>
</evidence>
<evidence type="ECO:0000313" key="2">
    <source>
        <dbReference type="EMBL" id="PSN66680.1"/>
    </source>
</evidence>
<reference evidence="2 3" key="1">
    <citation type="journal article" date="2018" name="Front. Microbiol.">
        <title>Genome-Wide Analysis of Corynespora cassiicola Leaf Fall Disease Putative Effectors.</title>
        <authorList>
            <person name="Lopez D."/>
            <person name="Ribeiro S."/>
            <person name="Label P."/>
            <person name="Fumanal B."/>
            <person name="Venisse J.S."/>
            <person name="Kohler A."/>
            <person name="de Oliveira R.R."/>
            <person name="Labutti K."/>
            <person name="Lipzen A."/>
            <person name="Lail K."/>
            <person name="Bauer D."/>
            <person name="Ohm R.A."/>
            <person name="Barry K.W."/>
            <person name="Spatafora J."/>
            <person name="Grigoriev I.V."/>
            <person name="Martin F.M."/>
            <person name="Pujade-Renaud V."/>
        </authorList>
    </citation>
    <scope>NUCLEOTIDE SEQUENCE [LARGE SCALE GENOMIC DNA]</scope>
    <source>
        <strain evidence="2 3">Philippines</strain>
    </source>
</reference>